<feature type="binding site" evidence="8">
    <location>
        <position position="168"/>
    </location>
    <ligand>
        <name>substrate</name>
    </ligand>
</feature>
<dbReference type="PANTHER" id="PTHR11735:SF14">
    <property type="entry name" value="TRNA N6-ADENOSINE THREONYLCARBAMOYLTRANSFERASE"/>
    <property type="match status" value="1"/>
</dbReference>
<feature type="binding site" evidence="8">
    <location>
        <position position="183"/>
    </location>
    <ligand>
        <name>substrate</name>
    </ligand>
</feature>
<evidence type="ECO:0000256" key="3">
    <source>
        <dbReference type="ARBA" id="ARBA00022694"/>
    </source>
</evidence>
<dbReference type="Proteomes" id="UP000012960">
    <property type="component" value="Unplaced"/>
</dbReference>
<dbReference type="GO" id="GO:0000408">
    <property type="term" value="C:EKC/KEOPS complex"/>
    <property type="evidence" value="ECO:0000318"/>
    <property type="project" value="GO_Central"/>
</dbReference>
<protein>
    <recommendedName>
        <fullName evidence="8">Glycoprotease 2</fullName>
    </recommendedName>
</protein>
<evidence type="ECO:0000256" key="6">
    <source>
        <dbReference type="ARBA" id="ARBA00023315"/>
    </source>
</evidence>
<comment type="caution">
    <text evidence="8">Lacks conserved residue(s) required for the propagation of feature annotation.</text>
</comment>
<comment type="similarity">
    <text evidence="8">Belongs to the KAE1 / TsaD family.</text>
</comment>
<keyword evidence="12" id="KW-1185">Reference proteome</keyword>
<dbReference type="Gramene" id="Ma10_t26440.1">
    <property type="protein sequence ID" value="Ma10_p26440.1"/>
    <property type="gene ID" value="Ma10_g26440"/>
</dbReference>
<dbReference type="GO" id="GO:0046872">
    <property type="term" value="F:metal ion binding"/>
    <property type="evidence" value="ECO:0007669"/>
    <property type="project" value="UniProtKB-KW"/>
</dbReference>
<proteinExistence type="inferred from homology"/>
<feature type="domain" description="Gcp-like" evidence="9">
    <location>
        <begin position="248"/>
        <end position="362"/>
    </location>
</feature>
<keyword evidence="1 8" id="KW-0963">Cytoplasm</keyword>
<keyword evidence="6 8" id="KW-0012">Acyltransferase</keyword>
<feature type="binding site" evidence="8">
    <location>
        <position position="116"/>
    </location>
    <ligand>
        <name>a divalent metal cation</name>
        <dbReference type="ChEBI" id="CHEBI:60240"/>
    </ligand>
</feature>
<dbReference type="Pfam" id="PF00814">
    <property type="entry name" value="TsaD"/>
    <property type="match status" value="2"/>
</dbReference>
<dbReference type="CDD" id="cd24132">
    <property type="entry name" value="ASKHA_NBD_OSGEP_like_euk"/>
    <property type="match status" value="1"/>
</dbReference>
<organism evidence="11 12">
    <name type="scientific">Musa acuminata subsp. malaccensis</name>
    <name type="common">Wild banana</name>
    <name type="synonym">Musa malaccensis</name>
    <dbReference type="NCBI Taxonomy" id="214687"/>
    <lineage>
        <taxon>Eukaryota</taxon>
        <taxon>Viridiplantae</taxon>
        <taxon>Streptophyta</taxon>
        <taxon>Embryophyta</taxon>
        <taxon>Tracheophyta</taxon>
        <taxon>Spermatophyta</taxon>
        <taxon>Magnoliopsida</taxon>
        <taxon>Liliopsida</taxon>
        <taxon>Zingiberales</taxon>
        <taxon>Musaceae</taxon>
        <taxon>Musa</taxon>
    </lineage>
</organism>
<feature type="binding site" evidence="8">
    <location>
        <position position="355"/>
    </location>
    <ligand>
        <name>a divalent metal cation</name>
        <dbReference type="ChEBI" id="CHEBI:60240"/>
    </ligand>
</feature>
<dbReference type="SUPFAM" id="SSF53067">
    <property type="entry name" value="Actin-like ATPase domain"/>
    <property type="match status" value="1"/>
</dbReference>
<evidence type="ECO:0000313" key="12">
    <source>
        <dbReference type="Proteomes" id="UP000012960"/>
    </source>
</evidence>
<feature type="binding site" evidence="8">
    <location>
        <position position="120"/>
    </location>
    <ligand>
        <name>a divalent metal cation</name>
        <dbReference type="ChEBI" id="CHEBI:60240"/>
    </ligand>
</feature>
<sequence length="445" mass="48969">MAAKKTLIAVGFEGSANKIGVGLVVLDGTILSNPRHTYITPSGHGFLPRETAHHHLRHLLPLLRSALSGAGITRADVDCLCYTKGPSIGAPLQVSAVAAVRALSQLWEKPIVAVNHCVAHIEMGRVVTGAEDPVVLCVSRGNTLISYSEGKYRIFGGTIDIAVGNCLDRFAGVFTLSNDPSPGYNIEQVCSLYFCFKNARCVIHVERIIHVYLICNLGFSMLKIVVTYYRVKGSAIILCTYDLPTVKGVKFMDLPYVVKGMNVSFSGILSYIEATAVEKLKNNECTPADLCYSVQETVCAMLVEIIERAMAHCDKKDVLIVGGVGCNDRLQELMRVMCSERGGKLFATDDRYCIDNGAMIAYTGLLAFAHGMTTPLEESTFTQRVANFKEKLTLKEEQYRHHNPCLEAPISHQSVIYIASLAFAQMLLYCYHGDMWYPYSLTNIN</sequence>
<dbReference type="Gene3D" id="3.30.420.40">
    <property type="match status" value="3"/>
</dbReference>
<evidence type="ECO:0000256" key="1">
    <source>
        <dbReference type="ARBA" id="ARBA00022490"/>
    </source>
</evidence>
<evidence type="ECO:0000256" key="5">
    <source>
        <dbReference type="ARBA" id="ARBA00023004"/>
    </source>
</evidence>
<dbReference type="EMBL" id="HG996476">
    <property type="protein sequence ID" value="CAG1854662.1"/>
    <property type="molecule type" value="Genomic_DNA"/>
</dbReference>
<dbReference type="FunFam" id="3.30.420.40:FF:000105">
    <property type="entry name" value="Probable tRNA N6-adenosine threonylcarbamoyltransferase"/>
    <property type="match status" value="1"/>
</dbReference>
<keyword evidence="8" id="KW-0539">Nucleus</keyword>
<evidence type="ECO:0000256" key="8">
    <source>
        <dbReference type="HAMAP-Rule" id="MF_03180"/>
    </source>
</evidence>
<dbReference type="HAMAP" id="MF_01446">
    <property type="entry name" value="Kae1"/>
    <property type="match status" value="1"/>
</dbReference>
<comment type="cofactor">
    <cofactor evidence="8">
        <name>a divalent metal cation</name>
        <dbReference type="ChEBI" id="CHEBI:60240"/>
    </cofactor>
    <text evidence="8">Binds 1 divalent metal cation per subunit.</text>
</comment>
<dbReference type="InterPro" id="IPR043129">
    <property type="entry name" value="ATPase_NBD"/>
</dbReference>
<dbReference type="GO" id="GO:0061711">
    <property type="term" value="F:tRNA N(6)-L-threonylcarbamoyladenine synthase activity"/>
    <property type="evidence" value="ECO:0007669"/>
    <property type="project" value="UniProtKB-EC"/>
</dbReference>
<evidence type="ECO:0000256" key="2">
    <source>
        <dbReference type="ARBA" id="ARBA00022679"/>
    </source>
</evidence>
<dbReference type="GO" id="GO:0005737">
    <property type="term" value="C:cytoplasm"/>
    <property type="evidence" value="ECO:0000318"/>
    <property type="project" value="GO_Central"/>
</dbReference>
<evidence type="ECO:0000259" key="9">
    <source>
        <dbReference type="Pfam" id="PF00814"/>
    </source>
</evidence>
<feature type="domain" description="Gcp-like" evidence="9">
    <location>
        <begin position="35"/>
        <end position="192"/>
    </location>
</feature>
<feature type="binding site" evidence="8">
    <location>
        <position position="327"/>
    </location>
    <ligand>
        <name>substrate</name>
    </ligand>
</feature>
<accession>A0A804L0L8</accession>
<reference evidence="10" key="1">
    <citation type="submission" date="2021-03" db="EMBL/GenBank/DDBJ databases">
        <authorList>
            <consortium name="Genoscope - CEA"/>
            <person name="William W."/>
        </authorList>
    </citation>
    <scope>NUCLEOTIDE SEQUENCE</scope>
    <source>
        <strain evidence="10">Doubled-haploid Pahang</strain>
    </source>
</reference>
<gene>
    <name evidence="8" type="primary">GCP2</name>
    <name evidence="10" type="ORF">GSMUA_328880.1</name>
</gene>
<dbReference type="GO" id="GO:0005634">
    <property type="term" value="C:nucleus"/>
    <property type="evidence" value="ECO:0007669"/>
    <property type="project" value="UniProtKB-SubCell"/>
</dbReference>
<reference evidence="11" key="2">
    <citation type="submission" date="2021-05" db="UniProtKB">
        <authorList>
            <consortium name="EnsemblPlants"/>
        </authorList>
    </citation>
    <scope>IDENTIFICATION</scope>
    <source>
        <strain evidence="11">subsp. malaccensis</strain>
    </source>
</reference>
<keyword evidence="3 8" id="KW-0819">tRNA processing</keyword>
<dbReference type="FunFam" id="3.30.420.40:FF:000306">
    <property type="entry name" value="Tetratricopeptide repeat-like superfamily protein"/>
    <property type="match status" value="1"/>
</dbReference>
<keyword evidence="2 8" id="KW-0808">Transferase</keyword>
<dbReference type="PANTHER" id="PTHR11735">
    <property type="entry name" value="TRNA N6-ADENOSINE THREONYLCARBAMOYLTRANSFERASE"/>
    <property type="match status" value="1"/>
</dbReference>
<feature type="binding site" evidence="8">
    <location>
        <position position="187"/>
    </location>
    <ligand>
        <name>substrate</name>
    </ligand>
</feature>
<evidence type="ECO:0000256" key="4">
    <source>
        <dbReference type="ARBA" id="ARBA00022723"/>
    </source>
</evidence>
<dbReference type="InterPro" id="IPR034680">
    <property type="entry name" value="Kae1_archaea_euk"/>
</dbReference>
<dbReference type="PRINTS" id="PR00789">
    <property type="entry name" value="OSIALOPTASE"/>
</dbReference>
<dbReference type="InterPro" id="IPR000905">
    <property type="entry name" value="Gcp-like_dom"/>
</dbReference>
<dbReference type="GO" id="GO:0002949">
    <property type="term" value="P:tRNA threonylcarbamoyladenosine modification"/>
    <property type="evidence" value="ECO:0007669"/>
    <property type="project" value="UniProtKB-UniRule"/>
</dbReference>
<evidence type="ECO:0000256" key="7">
    <source>
        <dbReference type="ARBA" id="ARBA00048117"/>
    </source>
</evidence>
<evidence type="ECO:0000313" key="11">
    <source>
        <dbReference type="EnsemblPlants" id="Ma10_p26440.1"/>
    </source>
</evidence>
<dbReference type="EnsemblPlants" id="Ma10_t26440.1">
    <property type="protein sequence ID" value="Ma10_p26440.1"/>
    <property type="gene ID" value="Ma10_g26440"/>
</dbReference>
<dbReference type="InParanoid" id="A0A804L0L8"/>
<dbReference type="AlphaFoldDB" id="A0A804L0L8"/>
<dbReference type="FunFam" id="3.30.420.40:FF:000037">
    <property type="entry name" value="Probable tRNA N6-adenosine threonylcarbamoyltransferase"/>
    <property type="match status" value="1"/>
</dbReference>
<comment type="subcellular location">
    <subcellularLocation>
        <location evidence="8">Cytoplasm</location>
    </subcellularLocation>
    <subcellularLocation>
        <location evidence="8">Nucleus</location>
    </subcellularLocation>
</comment>
<keyword evidence="5" id="KW-0408">Iron</keyword>
<evidence type="ECO:0000313" key="10">
    <source>
        <dbReference type="EMBL" id="CAG1854662.1"/>
    </source>
</evidence>
<dbReference type="InterPro" id="IPR017861">
    <property type="entry name" value="KAE1/TsaD"/>
</dbReference>
<comment type="catalytic activity">
    <reaction evidence="7 8">
        <text>L-threonylcarbamoyladenylate + adenosine(37) in tRNA = N(6)-L-threonylcarbamoyladenosine(37) in tRNA + AMP + H(+)</text>
        <dbReference type="Rhea" id="RHEA:37059"/>
        <dbReference type="Rhea" id="RHEA-COMP:10162"/>
        <dbReference type="Rhea" id="RHEA-COMP:10163"/>
        <dbReference type="ChEBI" id="CHEBI:15378"/>
        <dbReference type="ChEBI" id="CHEBI:73682"/>
        <dbReference type="ChEBI" id="CHEBI:74411"/>
        <dbReference type="ChEBI" id="CHEBI:74418"/>
        <dbReference type="ChEBI" id="CHEBI:456215"/>
        <dbReference type="EC" id="2.3.1.234"/>
    </reaction>
</comment>
<keyword evidence="4 8" id="KW-0479">Metal-binding</keyword>
<name>A0A804L0L8_MUSAM</name>